<organism evidence="3 4">
    <name type="scientific">Candidatus Pseudoramibacter fermentans</name>
    <dbReference type="NCBI Taxonomy" id="2594427"/>
    <lineage>
        <taxon>Bacteria</taxon>
        <taxon>Bacillati</taxon>
        <taxon>Bacillota</taxon>
        <taxon>Clostridia</taxon>
        <taxon>Eubacteriales</taxon>
        <taxon>Eubacteriaceae</taxon>
        <taxon>Pseudoramibacter</taxon>
    </lineage>
</organism>
<proteinExistence type="predicted"/>
<evidence type="ECO:0000313" key="3">
    <source>
        <dbReference type="EMBL" id="MQM72347.1"/>
    </source>
</evidence>
<dbReference type="AlphaFoldDB" id="A0A6L5GQ57"/>
<keyword evidence="1" id="KW-0443">Lipid metabolism</keyword>
<dbReference type="Pfam" id="PF01734">
    <property type="entry name" value="Patatin"/>
    <property type="match status" value="1"/>
</dbReference>
<dbReference type="GO" id="GO:0006629">
    <property type="term" value="P:lipid metabolic process"/>
    <property type="evidence" value="ECO:0007669"/>
    <property type="project" value="UniProtKB-KW"/>
</dbReference>
<dbReference type="InterPro" id="IPR016035">
    <property type="entry name" value="Acyl_Trfase/lysoPLipase"/>
</dbReference>
<dbReference type="Gene3D" id="3.40.1090.10">
    <property type="entry name" value="Cytosolic phospholipase A2 catalytic domain"/>
    <property type="match status" value="1"/>
</dbReference>
<evidence type="ECO:0000313" key="4">
    <source>
        <dbReference type="Proteomes" id="UP000473648"/>
    </source>
</evidence>
<gene>
    <name evidence="3" type="ORF">FRC53_02725</name>
</gene>
<dbReference type="InterPro" id="IPR002641">
    <property type="entry name" value="PNPLA_dom"/>
</dbReference>
<dbReference type="Proteomes" id="UP000473648">
    <property type="component" value="Unassembled WGS sequence"/>
</dbReference>
<comment type="caution">
    <text evidence="3">The sequence shown here is derived from an EMBL/GenBank/DDBJ whole genome shotgun (WGS) entry which is preliminary data.</text>
</comment>
<sequence>MRYGLLLNGNGAQADFQLGAWQALNESNLHLDWVASSSIGGIAAALIAQKDLHQISQFLSNAVLEKITALNDSIAGLYLQYWSDLNFHDFRLQFLQTFVQKAMPLRRTLSRYLDETIIRRSSCRLMLTTIDPQSLSIVKRTIEEIPNGQLIPTLLLGAVFPVFRTQRDQDATYFEAGFLSELPLETAVLLPCKKLMAVGYSPVEVRRAVRKNQRDLSFLTIQSSEYLDLSAPENAAANGQDHQRHAKLGYLDTLKALGQLTGRKLYINPYGPHQFFDLVVAHIGFPPQPPLERQILMALLGIDKPYTSLEQVDILEKILALMNRSSWRKSDNTILAMLEMTAWTIQVPKLKIYMPDQLIFEILDWAEQTLKINAPSASDVQEPNFFDCVRAIAVHPESLSVEQIDAFREQAAPEMILSLITFYYIQAIALNFA</sequence>
<name>A0A6L5GQ57_9FIRM</name>
<evidence type="ECO:0000256" key="1">
    <source>
        <dbReference type="ARBA" id="ARBA00023098"/>
    </source>
</evidence>
<dbReference type="SUPFAM" id="SSF52151">
    <property type="entry name" value="FabD/lysophospholipase-like"/>
    <property type="match status" value="1"/>
</dbReference>
<feature type="domain" description="PNPLA" evidence="2">
    <location>
        <begin position="6"/>
        <end position="187"/>
    </location>
</feature>
<dbReference type="EMBL" id="VOGB01000004">
    <property type="protein sequence ID" value="MQM72347.1"/>
    <property type="molecule type" value="Genomic_DNA"/>
</dbReference>
<protein>
    <recommendedName>
        <fullName evidence="2">PNPLA domain-containing protein</fullName>
    </recommendedName>
</protein>
<keyword evidence="4" id="KW-1185">Reference proteome</keyword>
<evidence type="ECO:0000259" key="2">
    <source>
        <dbReference type="Pfam" id="PF01734"/>
    </source>
</evidence>
<accession>A0A6L5GQ57</accession>
<reference evidence="3" key="1">
    <citation type="journal article" date="2020" name="Appl. Environ. Microbiol.">
        <title>Medium-Chain Fatty Acid Synthesis by 'Candidatus Weimeria bifida' gen. nov., sp. nov., and 'Candidatus Pseudoramibacter fermentans' sp. nov.</title>
        <authorList>
            <person name="Scarborough M.J."/>
            <person name="Myers K.S."/>
            <person name="Donohue T.J."/>
            <person name="Noguera D.R."/>
        </authorList>
    </citation>
    <scope>NUCLEOTIDE SEQUENCE</scope>
    <source>
        <strain evidence="3">EUB1.1</strain>
    </source>
</reference>